<evidence type="ECO:0000313" key="2">
    <source>
        <dbReference type="Proteomes" id="UP001231124"/>
    </source>
</evidence>
<organism evidence="1 2">
    <name type="scientific">Methylobacterium aerolatum</name>
    <dbReference type="NCBI Taxonomy" id="418708"/>
    <lineage>
        <taxon>Bacteria</taxon>
        <taxon>Pseudomonadati</taxon>
        <taxon>Pseudomonadota</taxon>
        <taxon>Alphaproteobacteria</taxon>
        <taxon>Hyphomicrobiales</taxon>
        <taxon>Methylobacteriaceae</taxon>
        <taxon>Methylobacterium</taxon>
    </lineage>
</organism>
<gene>
    <name evidence="1" type="ORF">QO012_000313</name>
</gene>
<dbReference type="RefSeq" id="WP_238204869.1">
    <property type="nucleotide sequence ID" value="NZ_BPQE01000020.1"/>
</dbReference>
<keyword evidence="2" id="KW-1185">Reference proteome</keyword>
<dbReference type="Proteomes" id="UP001231124">
    <property type="component" value="Unassembled WGS sequence"/>
</dbReference>
<name>A0ABU0HU29_9HYPH</name>
<reference evidence="1 2" key="1">
    <citation type="submission" date="2023-07" db="EMBL/GenBank/DDBJ databases">
        <title>Genomic Encyclopedia of Type Strains, Phase IV (KMG-IV): sequencing the most valuable type-strain genomes for metagenomic binning, comparative biology and taxonomic classification.</title>
        <authorList>
            <person name="Goeker M."/>
        </authorList>
    </citation>
    <scope>NUCLEOTIDE SEQUENCE [LARGE SCALE GENOMIC DNA]</scope>
    <source>
        <strain evidence="1 2">DSM 19013</strain>
    </source>
</reference>
<sequence>MTAAVLTVAAVRHPEIQTRIGLSAPPAPISVALAQPVEPRCVPPKALPKSAGNAEAILFNRQRFWSVSP</sequence>
<proteinExistence type="predicted"/>
<accession>A0ABU0HU29</accession>
<evidence type="ECO:0000313" key="1">
    <source>
        <dbReference type="EMBL" id="MDQ0445835.1"/>
    </source>
</evidence>
<protein>
    <submittedName>
        <fullName evidence="1">Uncharacterized protein</fullName>
    </submittedName>
</protein>
<comment type="caution">
    <text evidence="1">The sequence shown here is derived from an EMBL/GenBank/DDBJ whole genome shotgun (WGS) entry which is preliminary data.</text>
</comment>
<dbReference type="EMBL" id="JAUSVP010000001">
    <property type="protein sequence ID" value="MDQ0445835.1"/>
    <property type="molecule type" value="Genomic_DNA"/>
</dbReference>